<gene>
    <name evidence="9" type="ORF">H9950_12050</name>
</gene>
<dbReference type="EMBL" id="DWZI01000061">
    <property type="protein sequence ID" value="HJA86896.1"/>
    <property type="molecule type" value="Genomic_DNA"/>
</dbReference>
<comment type="caution">
    <text evidence="9">The sequence shown here is derived from an EMBL/GenBank/DDBJ whole genome shotgun (WGS) entry which is preliminary data.</text>
</comment>
<name>A0A9D2KV54_9BACE</name>
<reference evidence="9" key="2">
    <citation type="submission" date="2021-04" db="EMBL/GenBank/DDBJ databases">
        <authorList>
            <person name="Gilroy R."/>
        </authorList>
    </citation>
    <scope>NUCLEOTIDE SEQUENCE</scope>
    <source>
        <strain evidence="9">ChiHjej12B11-9795</strain>
    </source>
</reference>
<evidence type="ECO:0000256" key="1">
    <source>
        <dbReference type="ARBA" id="ARBA00004571"/>
    </source>
</evidence>
<sequence>MKKRPLIFACALLMAASAGAQSIYDAVNVTQKDLNGTARFVGMGGAMGALGGDISTIGTNPAGIGIFRSNDVMTSFGYSITGTESDYAGVKFENDKARWSFDNIGAVISTKIGNVTPLRYVNFGFNYHKTKSFYKNMTMSGLMGSVQMADGNWTPVSQVRYMAQQATDMGFYGNELASDEIYHNIDAGWLGIMGYQGWLTDAGGNGNIFYPYVPSEADAYFHSQERGGIDQYDLNVAFNINDRFYLGFTVGLYDVDYSKYTFYDERYSSQGTDGTAYQEGYSLETFKSIHGSGFDVKLGAIIRPFEYSPLRIGLAVHTPIFYSLTYTTGALLTPDIYLTDDNTGEEFLPDVVDTYSILGGRDMDRDFNLQTPWLVNASLGYTVGNALALGAEYEYENYSAMKFKYPDGGGEMSTETNEAKNNLKAVHTLRLGAEYRPISAFAMRAGYNYSTAVYEEGALKYLPTNALDTDTDFTNSQSMNTVTLGIGYRWSSFYMDLAYKFLTYKADFYPFFNEMSENAANDYIITGNESAFLVTPEATTVKNTRSQVLLTLGFRF</sequence>
<accession>A0A9D2KV54</accession>
<dbReference type="Proteomes" id="UP000823862">
    <property type="component" value="Unassembled WGS sequence"/>
</dbReference>
<dbReference type="Gene3D" id="2.40.160.60">
    <property type="entry name" value="Outer membrane protein transport protein (OMPP1/FadL/TodX)"/>
    <property type="match status" value="1"/>
</dbReference>
<keyword evidence="4" id="KW-0812">Transmembrane</keyword>
<protein>
    <submittedName>
        <fullName evidence="9">TonB-dependent receptor</fullName>
    </submittedName>
</protein>
<dbReference type="GO" id="GO:0009279">
    <property type="term" value="C:cell outer membrane"/>
    <property type="evidence" value="ECO:0007669"/>
    <property type="project" value="UniProtKB-SubCell"/>
</dbReference>
<comment type="similarity">
    <text evidence="2">Belongs to the OmpP1/FadL family.</text>
</comment>
<feature type="chain" id="PRO_5039241749" evidence="8">
    <location>
        <begin position="21"/>
        <end position="556"/>
    </location>
</feature>
<dbReference type="GO" id="GO:0015483">
    <property type="term" value="F:long-chain fatty acid transporting porin activity"/>
    <property type="evidence" value="ECO:0007669"/>
    <property type="project" value="TreeGrafter"/>
</dbReference>
<organism evidence="9 10">
    <name type="scientific">Candidatus Bacteroides avicola</name>
    <dbReference type="NCBI Taxonomy" id="2838468"/>
    <lineage>
        <taxon>Bacteria</taxon>
        <taxon>Pseudomonadati</taxon>
        <taxon>Bacteroidota</taxon>
        <taxon>Bacteroidia</taxon>
        <taxon>Bacteroidales</taxon>
        <taxon>Bacteroidaceae</taxon>
        <taxon>Bacteroides</taxon>
    </lineage>
</organism>
<evidence type="ECO:0000256" key="4">
    <source>
        <dbReference type="ARBA" id="ARBA00022692"/>
    </source>
</evidence>
<keyword evidence="5 8" id="KW-0732">Signal</keyword>
<proteinExistence type="inferred from homology"/>
<dbReference type="AlphaFoldDB" id="A0A9D2KV54"/>
<dbReference type="SUPFAM" id="SSF56935">
    <property type="entry name" value="Porins"/>
    <property type="match status" value="1"/>
</dbReference>
<evidence type="ECO:0000256" key="3">
    <source>
        <dbReference type="ARBA" id="ARBA00022452"/>
    </source>
</evidence>
<keyword evidence="7" id="KW-0998">Cell outer membrane</keyword>
<evidence type="ECO:0000256" key="6">
    <source>
        <dbReference type="ARBA" id="ARBA00023136"/>
    </source>
</evidence>
<evidence type="ECO:0000256" key="2">
    <source>
        <dbReference type="ARBA" id="ARBA00008163"/>
    </source>
</evidence>
<dbReference type="PANTHER" id="PTHR35093:SF8">
    <property type="entry name" value="OUTER MEMBRANE PROTEIN NMB0088-RELATED"/>
    <property type="match status" value="1"/>
</dbReference>
<reference evidence="9" key="1">
    <citation type="journal article" date="2021" name="PeerJ">
        <title>Extensive microbial diversity within the chicken gut microbiome revealed by metagenomics and culture.</title>
        <authorList>
            <person name="Gilroy R."/>
            <person name="Ravi A."/>
            <person name="Getino M."/>
            <person name="Pursley I."/>
            <person name="Horton D.L."/>
            <person name="Alikhan N.F."/>
            <person name="Baker D."/>
            <person name="Gharbi K."/>
            <person name="Hall N."/>
            <person name="Watson M."/>
            <person name="Adriaenssens E.M."/>
            <person name="Foster-Nyarko E."/>
            <person name="Jarju S."/>
            <person name="Secka A."/>
            <person name="Antonio M."/>
            <person name="Oren A."/>
            <person name="Chaudhuri R.R."/>
            <person name="La Ragione R."/>
            <person name="Hildebrand F."/>
            <person name="Pallen M.J."/>
        </authorList>
    </citation>
    <scope>NUCLEOTIDE SEQUENCE</scope>
    <source>
        <strain evidence="9">ChiHjej12B11-9795</strain>
    </source>
</reference>
<evidence type="ECO:0000313" key="10">
    <source>
        <dbReference type="Proteomes" id="UP000823862"/>
    </source>
</evidence>
<comment type="subcellular location">
    <subcellularLocation>
        <location evidence="1">Cell outer membrane</location>
        <topology evidence="1">Multi-pass membrane protein</topology>
    </subcellularLocation>
</comment>
<dbReference type="InterPro" id="IPR005017">
    <property type="entry name" value="OMPP1/FadL/TodX"/>
</dbReference>
<dbReference type="PANTHER" id="PTHR35093">
    <property type="entry name" value="OUTER MEMBRANE PROTEIN NMB0088-RELATED"/>
    <property type="match status" value="1"/>
</dbReference>
<feature type="signal peptide" evidence="8">
    <location>
        <begin position="1"/>
        <end position="20"/>
    </location>
</feature>
<keyword evidence="3" id="KW-1134">Transmembrane beta strand</keyword>
<keyword evidence="6" id="KW-0472">Membrane</keyword>
<evidence type="ECO:0000256" key="7">
    <source>
        <dbReference type="ARBA" id="ARBA00023237"/>
    </source>
</evidence>
<evidence type="ECO:0000313" key="9">
    <source>
        <dbReference type="EMBL" id="HJA86896.1"/>
    </source>
</evidence>
<keyword evidence="9" id="KW-0675">Receptor</keyword>
<evidence type="ECO:0000256" key="8">
    <source>
        <dbReference type="SAM" id="SignalP"/>
    </source>
</evidence>
<evidence type="ECO:0000256" key="5">
    <source>
        <dbReference type="ARBA" id="ARBA00022729"/>
    </source>
</evidence>